<accession>A0A508SXS2</accession>
<sequence>MTVQPNLIALRGAIETAPKPYAISRALNRSSVGWLSDDARHDSGKLEPLCEDT</sequence>
<keyword evidence="2" id="KW-1185">Reference proteome</keyword>
<organism evidence="1 2">
    <name type="scientific">Bradyrhizobium ivorense</name>
    <dbReference type="NCBI Taxonomy" id="2511166"/>
    <lineage>
        <taxon>Bacteria</taxon>
        <taxon>Pseudomonadati</taxon>
        <taxon>Pseudomonadota</taxon>
        <taxon>Alphaproteobacteria</taxon>
        <taxon>Hyphomicrobiales</taxon>
        <taxon>Nitrobacteraceae</taxon>
        <taxon>Bradyrhizobium</taxon>
    </lineage>
</organism>
<evidence type="ECO:0000313" key="1">
    <source>
        <dbReference type="EMBL" id="VIO65748.1"/>
    </source>
</evidence>
<dbReference type="EMBL" id="CAADFC020000004">
    <property type="protein sequence ID" value="VIO65748.1"/>
    <property type="molecule type" value="Genomic_DNA"/>
</dbReference>
<name>A0A508SXS2_9BRAD</name>
<dbReference type="Proteomes" id="UP000328092">
    <property type="component" value="Unassembled WGS sequence"/>
</dbReference>
<evidence type="ECO:0000313" key="2">
    <source>
        <dbReference type="Proteomes" id="UP000328092"/>
    </source>
</evidence>
<reference evidence="1" key="1">
    <citation type="submission" date="2019-02" db="EMBL/GenBank/DDBJ databases">
        <authorList>
            <person name="Pothier F.J."/>
        </authorList>
    </citation>
    <scope>NUCLEOTIDE SEQUENCE</scope>
    <source>
        <strain evidence="1">CI-1B</strain>
    </source>
</reference>
<gene>
    <name evidence="1" type="ORF">CI1B_08550</name>
</gene>
<proteinExistence type="predicted"/>
<dbReference type="AlphaFoldDB" id="A0A508SXS2"/>
<comment type="caution">
    <text evidence="1">The sequence shown here is derived from an EMBL/GenBank/DDBJ whole genome shotgun (WGS) entry which is preliminary data.</text>
</comment>
<protein>
    <submittedName>
        <fullName evidence="1">Uncharacterized protein</fullName>
    </submittedName>
</protein>